<organism evidence="2 3">
    <name type="scientific">Microctonus aethiopoides</name>
    <dbReference type="NCBI Taxonomy" id="144406"/>
    <lineage>
        <taxon>Eukaryota</taxon>
        <taxon>Metazoa</taxon>
        <taxon>Ecdysozoa</taxon>
        <taxon>Arthropoda</taxon>
        <taxon>Hexapoda</taxon>
        <taxon>Insecta</taxon>
        <taxon>Pterygota</taxon>
        <taxon>Neoptera</taxon>
        <taxon>Endopterygota</taxon>
        <taxon>Hymenoptera</taxon>
        <taxon>Apocrita</taxon>
        <taxon>Ichneumonoidea</taxon>
        <taxon>Braconidae</taxon>
        <taxon>Euphorinae</taxon>
        <taxon>Microctonus</taxon>
    </lineage>
</organism>
<evidence type="ECO:0000313" key="2">
    <source>
        <dbReference type="EMBL" id="KAK0164149.1"/>
    </source>
</evidence>
<dbReference type="InterPro" id="IPR038586">
    <property type="entry name" value="Tctex-1-like_sf"/>
</dbReference>
<dbReference type="PANTHER" id="PTHR21255:SF7">
    <property type="entry name" value="DYNEIN LIGHT CHAIN TCTEX-TYPE PROTEIN 2B"/>
    <property type="match status" value="1"/>
</dbReference>
<keyword evidence="3" id="KW-1185">Reference proteome</keyword>
<dbReference type="InterPro" id="IPR005334">
    <property type="entry name" value="Tctex-1-like"/>
</dbReference>
<dbReference type="Gene3D" id="3.30.1140.40">
    <property type="entry name" value="Tctex-1"/>
    <property type="match status" value="1"/>
</dbReference>
<evidence type="ECO:0000313" key="3">
    <source>
        <dbReference type="Proteomes" id="UP001168990"/>
    </source>
</evidence>
<dbReference type="CDD" id="cd21459">
    <property type="entry name" value="DLC-like_TCTEX1D2"/>
    <property type="match status" value="1"/>
</dbReference>
<dbReference type="PANTHER" id="PTHR21255">
    <property type="entry name" value="T-COMPLEX-ASSOCIATED-TESTIS-EXPRESSED 1/ DYNEIN LIGHT CHAIN"/>
    <property type="match status" value="1"/>
</dbReference>
<evidence type="ECO:0008006" key="4">
    <source>
        <dbReference type="Google" id="ProtNLM"/>
    </source>
</evidence>
<dbReference type="GO" id="GO:0005737">
    <property type="term" value="C:cytoplasm"/>
    <property type="evidence" value="ECO:0007669"/>
    <property type="project" value="TreeGrafter"/>
</dbReference>
<dbReference type="Pfam" id="PF03645">
    <property type="entry name" value="Tctex-1"/>
    <property type="match status" value="1"/>
</dbReference>
<sequence>MTTIQMSQSESNDLKINENSDVNIELLDENDLEYQAAYQIRPKLSEKFKPQIVKEMIHNILFDQLSSQKYNVDEAKVWSKKIADTIRDKVKELNFQRYKFVINVVLGEQRGAGVKTATRCLWDAEADNYAHGHFVNV</sequence>
<comment type="similarity">
    <text evidence="1">Belongs to the dynein light chain Tctex-type family.</text>
</comment>
<evidence type="ECO:0000256" key="1">
    <source>
        <dbReference type="ARBA" id="ARBA00005361"/>
    </source>
</evidence>
<accession>A0AA39F786</accession>
<reference evidence="2" key="2">
    <citation type="submission" date="2023-03" db="EMBL/GenBank/DDBJ databases">
        <authorList>
            <person name="Inwood S.N."/>
            <person name="Skelly J.G."/>
            <person name="Guhlin J."/>
            <person name="Harrop T.W.R."/>
            <person name="Goldson S.G."/>
            <person name="Dearden P.K."/>
        </authorList>
    </citation>
    <scope>NUCLEOTIDE SEQUENCE</scope>
    <source>
        <strain evidence="2">Irish</strain>
        <tissue evidence="2">Whole body</tissue>
    </source>
</reference>
<dbReference type="AlphaFoldDB" id="A0AA39F786"/>
<gene>
    <name evidence="2" type="ORF">PV328_002810</name>
</gene>
<name>A0AA39F786_9HYME</name>
<comment type="caution">
    <text evidence="2">The sequence shown here is derived from an EMBL/GenBank/DDBJ whole genome shotgun (WGS) entry which is preliminary data.</text>
</comment>
<protein>
    <recommendedName>
        <fullName evidence="4">Tctex1 domain-containing protein 2</fullName>
    </recommendedName>
</protein>
<reference evidence="2" key="1">
    <citation type="journal article" date="2023" name="bioRxiv">
        <title>Scaffold-level genome assemblies of two parasitoid biocontrol wasps reveal the parthenogenesis mechanism and an associated novel virus.</title>
        <authorList>
            <person name="Inwood S."/>
            <person name="Skelly J."/>
            <person name="Guhlin J."/>
            <person name="Harrop T."/>
            <person name="Goldson S."/>
            <person name="Dearden P."/>
        </authorList>
    </citation>
    <scope>NUCLEOTIDE SEQUENCE</scope>
    <source>
        <strain evidence="2">Irish</strain>
        <tissue evidence="2">Whole body</tissue>
    </source>
</reference>
<dbReference type="Proteomes" id="UP001168990">
    <property type="component" value="Unassembled WGS sequence"/>
</dbReference>
<dbReference type="GO" id="GO:0045505">
    <property type="term" value="F:dynein intermediate chain binding"/>
    <property type="evidence" value="ECO:0007669"/>
    <property type="project" value="TreeGrafter"/>
</dbReference>
<dbReference type="EMBL" id="JAQQBS010001422">
    <property type="protein sequence ID" value="KAK0164149.1"/>
    <property type="molecule type" value="Genomic_DNA"/>
</dbReference>
<proteinExistence type="inferred from homology"/>
<dbReference type="GO" id="GO:0005868">
    <property type="term" value="C:cytoplasmic dynein complex"/>
    <property type="evidence" value="ECO:0007669"/>
    <property type="project" value="TreeGrafter"/>
</dbReference>
<dbReference type="GO" id="GO:0007018">
    <property type="term" value="P:microtubule-based movement"/>
    <property type="evidence" value="ECO:0007669"/>
    <property type="project" value="TreeGrafter"/>
</dbReference>